<feature type="compositionally biased region" description="Basic and acidic residues" evidence="1">
    <location>
        <begin position="51"/>
        <end position="64"/>
    </location>
</feature>
<feature type="region of interest" description="Disordered" evidence="1">
    <location>
        <begin position="1"/>
        <end position="64"/>
    </location>
</feature>
<feature type="compositionally biased region" description="Acidic residues" evidence="1">
    <location>
        <begin position="220"/>
        <end position="230"/>
    </location>
</feature>
<gene>
    <name evidence="2" type="ORF">R1flu_022773</name>
</gene>
<proteinExistence type="predicted"/>
<evidence type="ECO:0000313" key="3">
    <source>
        <dbReference type="Proteomes" id="UP001605036"/>
    </source>
</evidence>
<dbReference type="EMBL" id="JBHFFA010000007">
    <property type="protein sequence ID" value="KAL2611081.1"/>
    <property type="molecule type" value="Genomic_DNA"/>
</dbReference>
<feature type="region of interest" description="Disordered" evidence="1">
    <location>
        <begin position="281"/>
        <end position="309"/>
    </location>
</feature>
<dbReference type="AlphaFoldDB" id="A0ABD1XT52"/>
<accession>A0ABD1XT52</accession>
<name>A0ABD1XT52_9MARC</name>
<organism evidence="2 3">
    <name type="scientific">Riccia fluitans</name>
    <dbReference type="NCBI Taxonomy" id="41844"/>
    <lineage>
        <taxon>Eukaryota</taxon>
        <taxon>Viridiplantae</taxon>
        <taxon>Streptophyta</taxon>
        <taxon>Embryophyta</taxon>
        <taxon>Marchantiophyta</taxon>
        <taxon>Marchantiopsida</taxon>
        <taxon>Marchantiidae</taxon>
        <taxon>Marchantiales</taxon>
        <taxon>Ricciaceae</taxon>
        <taxon>Riccia</taxon>
    </lineage>
</organism>
<feature type="region of interest" description="Disordered" evidence="1">
    <location>
        <begin position="363"/>
        <end position="395"/>
    </location>
</feature>
<sequence>MAREKRRLEAEKEKEVLAKRSEEEEARRKLEIAAAASMDVGEDGPPIPISETEKWLQERPSKPIPQRQEHYNQKSLLYEEAVEVICLIPSPLYSCRPHIVSKFPHPAKVFENKRGDLVTRLDEQLVGELRKFGFSSDTEGISDMIHQAAMTALEKQHKQRASVLQANQKKSLEYERGAIVWHTQRAVRERDIQIIESHFDEESDKSTSHSGGSERAESPFTDDEQEEDDELTTFQQLLHKEIKEKEIKESRTPVTPQIEEQRYDGGQHYKADDRYNGAAAVNPTAENQPSVSHSNNASTTEKKHGNYNANSYSRKQMNRFKIQTQESTKGVPNSSEQFTGSRTVITKYAPPWGQQELVVKKDAAKEGVEDENEAEFGLGQWESEGEMENQVVRYV</sequence>
<feature type="compositionally biased region" description="Basic and acidic residues" evidence="1">
    <location>
        <begin position="198"/>
        <end position="217"/>
    </location>
</feature>
<evidence type="ECO:0000313" key="2">
    <source>
        <dbReference type="EMBL" id="KAL2611081.1"/>
    </source>
</evidence>
<keyword evidence="3" id="KW-1185">Reference proteome</keyword>
<protein>
    <submittedName>
        <fullName evidence="2">Uncharacterized protein</fullName>
    </submittedName>
</protein>
<reference evidence="2 3" key="1">
    <citation type="submission" date="2024-09" db="EMBL/GenBank/DDBJ databases">
        <title>Chromosome-scale assembly of Riccia fluitans.</title>
        <authorList>
            <person name="Paukszto L."/>
            <person name="Sawicki J."/>
            <person name="Karawczyk K."/>
            <person name="Piernik-Szablinska J."/>
            <person name="Szczecinska M."/>
            <person name="Mazdziarz M."/>
        </authorList>
    </citation>
    <scope>NUCLEOTIDE SEQUENCE [LARGE SCALE GENOMIC DNA]</scope>
    <source>
        <strain evidence="2">Rf_01</strain>
        <tissue evidence="2">Aerial parts of the thallus</tissue>
    </source>
</reference>
<feature type="compositionally biased region" description="Basic and acidic residues" evidence="1">
    <location>
        <begin position="1"/>
        <end position="31"/>
    </location>
</feature>
<evidence type="ECO:0000256" key="1">
    <source>
        <dbReference type="SAM" id="MobiDB-lite"/>
    </source>
</evidence>
<feature type="compositionally biased region" description="Basic and acidic residues" evidence="1">
    <location>
        <begin position="242"/>
        <end position="251"/>
    </location>
</feature>
<comment type="caution">
    <text evidence="2">The sequence shown here is derived from an EMBL/GenBank/DDBJ whole genome shotgun (WGS) entry which is preliminary data.</text>
</comment>
<dbReference type="Proteomes" id="UP001605036">
    <property type="component" value="Unassembled WGS sequence"/>
</dbReference>
<feature type="region of interest" description="Disordered" evidence="1">
    <location>
        <begin position="242"/>
        <end position="262"/>
    </location>
</feature>
<feature type="region of interest" description="Disordered" evidence="1">
    <location>
        <begin position="198"/>
        <end position="230"/>
    </location>
</feature>
<feature type="compositionally biased region" description="Polar residues" evidence="1">
    <location>
        <begin position="284"/>
        <end position="299"/>
    </location>
</feature>